<name>A0ABV0G317_9BURK</name>
<evidence type="ECO:0000313" key="3">
    <source>
        <dbReference type="Proteomes" id="UP001495147"/>
    </source>
</evidence>
<gene>
    <name evidence="2" type="ORF">ABDJ85_11675</name>
</gene>
<reference evidence="2 3" key="1">
    <citation type="submission" date="2024-05" db="EMBL/GenBank/DDBJ databases">
        <title>Roseateles sp. DJS-2-20 16S ribosomal RNA gene Genome sequencing and assembly.</title>
        <authorList>
            <person name="Woo H."/>
        </authorList>
    </citation>
    <scope>NUCLEOTIDE SEQUENCE [LARGE SCALE GENOMIC DNA]</scope>
    <source>
        <strain evidence="2 3">DJS-2-20</strain>
    </source>
</reference>
<accession>A0ABV0G317</accession>
<dbReference type="RefSeq" id="WP_347704957.1">
    <property type="nucleotide sequence ID" value="NZ_JBDPZD010000003.1"/>
</dbReference>
<feature type="signal peptide" evidence="1">
    <location>
        <begin position="1"/>
        <end position="22"/>
    </location>
</feature>
<organism evidence="2 3">
    <name type="scientific">Roseateles paludis</name>
    <dbReference type="NCBI Taxonomy" id="3145238"/>
    <lineage>
        <taxon>Bacteria</taxon>
        <taxon>Pseudomonadati</taxon>
        <taxon>Pseudomonadota</taxon>
        <taxon>Betaproteobacteria</taxon>
        <taxon>Burkholderiales</taxon>
        <taxon>Sphaerotilaceae</taxon>
        <taxon>Roseateles</taxon>
    </lineage>
</organism>
<keyword evidence="1" id="KW-0732">Signal</keyword>
<evidence type="ECO:0000256" key="1">
    <source>
        <dbReference type="SAM" id="SignalP"/>
    </source>
</evidence>
<protein>
    <submittedName>
        <fullName evidence="2">PEP-CTERM sorting domain-containing protein</fullName>
    </submittedName>
</protein>
<evidence type="ECO:0000313" key="2">
    <source>
        <dbReference type="EMBL" id="MEO3692131.1"/>
    </source>
</evidence>
<sequence length="176" mass="18370">MISIRHLVAVSLTALFCSVSSASVNYSFSGFFGANLPEGWQDATATFSITLPDVISSDLTVPVESMISCSVPFGSCRQVKFVVSSFNAGWTTPLDTPALLLSSESAGVFYYFSSNAFATFGENANLANVGSPAKLTISSVVPEPGTLATMLLGLCGLVLRAPLRGKAKRAISASRA</sequence>
<dbReference type="EMBL" id="JBDPZD010000003">
    <property type="protein sequence ID" value="MEO3692131.1"/>
    <property type="molecule type" value="Genomic_DNA"/>
</dbReference>
<keyword evidence="3" id="KW-1185">Reference proteome</keyword>
<proteinExistence type="predicted"/>
<comment type="caution">
    <text evidence="2">The sequence shown here is derived from an EMBL/GenBank/DDBJ whole genome shotgun (WGS) entry which is preliminary data.</text>
</comment>
<feature type="chain" id="PRO_5045492367" evidence="1">
    <location>
        <begin position="23"/>
        <end position="176"/>
    </location>
</feature>
<dbReference type="Proteomes" id="UP001495147">
    <property type="component" value="Unassembled WGS sequence"/>
</dbReference>